<evidence type="ECO:0000259" key="2">
    <source>
        <dbReference type="Pfam" id="PF01757"/>
    </source>
</evidence>
<dbReference type="GO" id="GO:0016020">
    <property type="term" value="C:membrane"/>
    <property type="evidence" value="ECO:0007669"/>
    <property type="project" value="TreeGrafter"/>
</dbReference>
<feature type="transmembrane region" description="Helical" evidence="1">
    <location>
        <begin position="65"/>
        <end position="83"/>
    </location>
</feature>
<dbReference type="PANTHER" id="PTHR23028">
    <property type="entry name" value="ACETYLTRANSFERASE"/>
    <property type="match status" value="1"/>
</dbReference>
<evidence type="ECO:0000256" key="1">
    <source>
        <dbReference type="SAM" id="Phobius"/>
    </source>
</evidence>
<feature type="transmembrane region" description="Helical" evidence="1">
    <location>
        <begin position="166"/>
        <end position="184"/>
    </location>
</feature>
<feature type="domain" description="Acyltransferase 3" evidence="2">
    <location>
        <begin position="13"/>
        <end position="288"/>
    </location>
</feature>
<dbReference type="InterPro" id="IPR050879">
    <property type="entry name" value="Acyltransferase_3"/>
</dbReference>
<sequence length="321" mass="35792">MLYHQYVWLAFKPDNLYTNFFATYGRLGVPVFFVISGYCIMIALNHSRKPAGFIIRRFFRIFPPFWFSMALTLLVVLIGKLIYGTNSMVVLPKSPVEIFRAVTLLTSPITAQKPINSVCWTLSLEAGFYIIIFFCGLVKKSLFTPLLVIITAITCIIPLPDQGAGVILRFWPLFASGVAVFKLLHDGKNNRAINFLLLGLALYAFYPTGQEALFFISTLISIMLIVLSHYRPVKPNALSKLGDLSYAIYLIHIPLTVLLLNKFRDQPPLKGNGLLNFMADIVLVLLVTGFSKPVHRYIELPAINLGKKLSAGKAAGATKKS</sequence>
<dbReference type="Pfam" id="PF01757">
    <property type="entry name" value="Acyl_transf_3"/>
    <property type="match status" value="1"/>
</dbReference>
<keyword evidence="1" id="KW-1133">Transmembrane helix</keyword>
<feature type="transmembrane region" description="Helical" evidence="1">
    <location>
        <begin position="212"/>
        <end position="230"/>
    </location>
</feature>
<evidence type="ECO:0000313" key="4">
    <source>
        <dbReference type="Proteomes" id="UP000245678"/>
    </source>
</evidence>
<dbReference type="GO" id="GO:0016747">
    <property type="term" value="F:acyltransferase activity, transferring groups other than amino-acyl groups"/>
    <property type="evidence" value="ECO:0007669"/>
    <property type="project" value="InterPro"/>
</dbReference>
<feature type="transmembrane region" description="Helical" evidence="1">
    <location>
        <begin position="191"/>
        <end position="206"/>
    </location>
</feature>
<feature type="transmembrane region" description="Helical" evidence="1">
    <location>
        <begin position="20"/>
        <end position="44"/>
    </location>
</feature>
<dbReference type="InterPro" id="IPR002656">
    <property type="entry name" value="Acyl_transf_3_dom"/>
</dbReference>
<dbReference type="Proteomes" id="UP000245678">
    <property type="component" value="Unassembled WGS sequence"/>
</dbReference>
<protein>
    <submittedName>
        <fullName evidence="3">Peptidoglycan/LPS O-acetylase OafA/YrhL</fullName>
    </submittedName>
</protein>
<keyword evidence="1" id="KW-0472">Membrane</keyword>
<dbReference type="PANTHER" id="PTHR23028:SF53">
    <property type="entry name" value="ACYL_TRANSF_3 DOMAIN-CONTAINING PROTEIN"/>
    <property type="match status" value="1"/>
</dbReference>
<accession>A0A316HKG6</accession>
<feature type="transmembrane region" description="Helical" evidence="1">
    <location>
        <begin position="142"/>
        <end position="160"/>
    </location>
</feature>
<feature type="transmembrane region" description="Helical" evidence="1">
    <location>
        <begin position="242"/>
        <end position="261"/>
    </location>
</feature>
<organism evidence="3 4">
    <name type="scientific">Mucilaginibacter oryzae</name>
    <dbReference type="NCBI Taxonomy" id="468058"/>
    <lineage>
        <taxon>Bacteria</taxon>
        <taxon>Pseudomonadati</taxon>
        <taxon>Bacteroidota</taxon>
        <taxon>Sphingobacteriia</taxon>
        <taxon>Sphingobacteriales</taxon>
        <taxon>Sphingobacteriaceae</taxon>
        <taxon>Mucilaginibacter</taxon>
    </lineage>
</organism>
<keyword evidence="4" id="KW-1185">Reference proteome</keyword>
<gene>
    <name evidence="3" type="ORF">LX99_03926</name>
</gene>
<dbReference type="EMBL" id="QGHA01000008">
    <property type="protein sequence ID" value="PWK75432.1"/>
    <property type="molecule type" value="Genomic_DNA"/>
</dbReference>
<dbReference type="AlphaFoldDB" id="A0A316HKG6"/>
<keyword evidence="1" id="KW-0812">Transmembrane</keyword>
<dbReference type="GO" id="GO:0000271">
    <property type="term" value="P:polysaccharide biosynthetic process"/>
    <property type="evidence" value="ECO:0007669"/>
    <property type="project" value="TreeGrafter"/>
</dbReference>
<feature type="transmembrane region" description="Helical" evidence="1">
    <location>
        <begin position="115"/>
        <end position="135"/>
    </location>
</feature>
<comment type="caution">
    <text evidence="3">The sequence shown here is derived from an EMBL/GenBank/DDBJ whole genome shotgun (WGS) entry which is preliminary data.</text>
</comment>
<name>A0A316HKG6_9SPHI</name>
<proteinExistence type="predicted"/>
<reference evidence="3 4" key="1">
    <citation type="submission" date="2018-05" db="EMBL/GenBank/DDBJ databases">
        <title>Genomic Encyclopedia of Archaeal and Bacterial Type Strains, Phase II (KMG-II): from individual species to whole genera.</title>
        <authorList>
            <person name="Goeker M."/>
        </authorList>
    </citation>
    <scope>NUCLEOTIDE SEQUENCE [LARGE SCALE GENOMIC DNA]</scope>
    <source>
        <strain evidence="3 4">DSM 19975</strain>
    </source>
</reference>
<feature type="transmembrane region" description="Helical" evidence="1">
    <location>
        <begin position="273"/>
        <end position="290"/>
    </location>
</feature>
<evidence type="ECO:0000313" key="3">
    <source>
        <dbReference type="EMBL" id="PWK75432.1"/>
    </source>
</evidence>